<name>A0A9J5ZXG9_SOLCO</name>
<dbReference type="Proteomes" id="UP000824120">
    <property type="component" value="Chromosome 3"/>
</dbReference>
<dbReference type="AlphaFoldDB" id="A0A9J5ZXG9"/>
<organism evidence="1 2">
    <name type="scientific">Solanum commersonii</name>
    <name type="common">Commerson's wild potato</name>
    <name type="synonym">Commerson's nightshade</name>
    <dbReference type="NCBI Taxonomy" id="4109"/>
    <lineage>
        <taxon>Eukaryota</taxon>
        <taxon>Viridiplantae</taxon>
        <taxon>Streptophyta</taxon>
        <taxon>Embryophyta</taxon>
        <taxon>Tracheophyta</taxon>
        <taxon>Spermatophyta</taxon>
        <taxon>Magnoliopsida</taxon>
        <taxon>eudicotyledons</taxon>
        <taxon>Gunneridae</taxon>
        <taxon>Pentapetalae</taxon>
        <taxon>asterids</taxon>
        <taxon>lamiids</taxon>
        <taxon>Solanales</taxon>
        <taxon>Solanaceae</taxon>
        <taxon>Solanoideae</taxon>
        <taxon>Solaneae</taxon>
        <taxon>Solanum</taxon>
    </lineage>
</organism>
<dbReference type="EMBL" id="JACXVP010000003">
    <property type="protein sequence ID" value="KAG5616936.1"/>
    <property type="molecule type" value="Genomic_DNA"/>
</dbReference>
<keyword evidence="2" id="KW-1185">Reference proteome</keyword>
<comment type="caution">
    <text evidence="1">The sequence shown here is derived from an EMBL/GenBank/DDBJ whole genome shotgun (WGS) entry which is preliminary data.</text>
</comment>
<accession>A0A9J5ZXG9</accession>
<proteinExistence type="predicted"/>
<gene>
    <name evidence="1" type="ORF">H5410_016760</name>
</gene>
<reference evidence="1 2" key="1">
    <citation type="submission" date="2020-09" db="EMBL/GenBank/DDBJ databases">
        <title>De no assembly of potato wild relative species, Solanum commersonii.</title>
        <authorList>
            <person name="Cho K."/>
        </authorList>
    </citation>
    <scope>NUCLEOTIDE SEQUENCE [LARGE SCALE GENOMIC DNA]</scope>
    <source>
        <strain evidence="1">LZ3.2</strain>
        <tissue evidence="1">Leaf</tissue>
    </source>
</reference>
<evidence type="ECO:0000313" key="1">
    <source>
        <dbReference type="EMBL" id="KAG5616936.1"/>
    </source>
</evidence>
<dbReference type="SUPFAM" id="SSF48371">
    <property type="entry name" value="ARM repeat"/>
    <property type="match status" value="1"/>
</dbReference>
<evidence type="ECO:0000313" key="2">
    <source>
        <dbReference type="Proteomes" id="UP000824120"/>
    </source>
</evidence>
<dbReference type="InterPro" id="IPR016024">
    <property type="entry name" value="ARM-type_fold"/>
</dbReference>
<dbReference type="OrthoDB" id="1064002at2759"/>
<sequence length="224" mass="25971">MATYHVDSPFKHSRVDIESDFNSITILLSAAIPNLEDRYHVDLMKLIMDLVLSGGDNSDELKIAVLKLLNQGYLETIDKNLWSETIDKNLWKLAGNPYTRYSAIAFFMDFPEDVEEQHLRGNIDDLFQTFWNTFIYSIRQEKISAMCALLKLIQHISSDFYDWFEDLVMPMVTVVSLLKVKGRSSSSRRNLKALRSLPKYSLTPLSKYVQNHSSSRFNRALKNY</sequence>
<protein>
    <submittedName>
        <fullName evidence="1">Uncharacterized protein</fullName>
    </submittedName>
</protein>